<dbReference type="InterPro" id="IPR032675">
    <property type="entry name" value="LRR_dom_sf"/>
</dbReference>
<evidence type="ECO:0000313" key="1">
    <source>
        <dbReference type="EMBL" id="PNX70151.1"/>
    </source>
</evidence>
<name>A0A2K3KV37_TRIPR</name>
<proteinExistence type="predicted"/>
<organism evidence="1 2">
    <name type="scientific">Trifolium pratense</name>
    <name type="common">Red clover</name>
    <dbReference type="NCBI Taxonomy" id="57577"/>
    <lineage>
        <taxon>Eukaryota</taxon>
        <taxon>Viridiplantae</taxon>
        <taxon>Streptophyta</taxon>
        <taxon>Embryophyta</taxon>
        <taxon>Tracheophyta</taxon>
        <taxon>Spermatophyta</taxon>
        <taxon>Magnoliopsida</taxon>
        <taxon>eudicotyledons</taxon>
        <taxon>Gunneridae</taxon>
        <taxon>Pentapetalae</taxon>
        <taxon>rosids</taxon>
        <taxon>fabids</taxon>
        <taxon>Fabales</taxon>
        <taxon>Fabaceae</taxon>
        <taxon>Papilionoideae</taxon>
        <taxon>50 kb inversion clade</taxon>
        <taxon>NPAAA clade</taxon>
        <taxon>Hologalegina</taxon>
        <taxon>IRL clade</taxon>
        <taxon>Trifolieae</taxon>
        <taxon>Trifolium</taxon>
    </lineage>
</organism>
<reference evidence="1 2" key="2">
    <citation type="journal article" date="2017" name="Front. Plant Sci.">
        <title>Gene Classification and Mining of Molecular Markers Useful in Red Clover (Trifolium pratense) Breeding.</title>
        <authorList>
            <person name="Istvanek J."/>
            <person name="Dluhosova J."/>
            <person name="Dluhos P."/>
            <person name="Patkova L."/>
            <person name="Nedelnik J."/>
            <person name="Repkova J."/>
        </authorList>
    </citation>
    <scope>NUCLEOTIDE SEQUENCE [LARGE SCALE GENOMIC DNA]</scope>
    <source>
        <strain evidence="2">cv. Tatra</strain>
        <tissue evidence="1">Young leaves</tissue>
    </source>
</reference>
<dbReference type="STRING" id="57577.A0A2K3KV37"/>
<evidence type="ECO:0000313" key="2">
    <source>
        <dbReference type="Proteomes" id="UP000236291"/>
    </source>
</evidence>
<sequence>MSEWKEWLCLEGFPLLQELCIKHCPKLKSALPQQLPSLQKLEIIDCQELETSIPKAGIISELELKRCDGILINELQFSLKRVILCGTQVIRSSLEKILFKHASLVELEVEEFFGPNLEWSSLDFNSCNSLRSLTITVAFQSMQSQNRKVPQIDGFEREVGFVPTQFSETIQ</sequence>
<dbReference type="Gene3D" id="3.80.10.10">
    <property type="entry name" value="Ribonuclease Inhibitor"/>
    <property type="match status" value="1"/>
</dbReference>
<comment type="caution">
    <text evidence="1">The sequence shown here is derived from an EMBL/GenBank/DDBJ whole genome shotgun (WGS) entry which is preliminary data.</text>
</comment>
<accession>A0A2K3KV37</accession>
<feature type="non-terminal residue" evidence="1">
    <location>
        <position position="171"/>
    </location>
</feature>
<gene>
    <name evidence="1" type="ORF">L195_g057140</name>
</gene>
<protein>
    <submittedName>
        <fullName evidence="1">Putative CC-NBS-LRR resistance protein</fullName>
    </submittedName>
</protein>
<dbReference type="EMBL" id="ASHM01111644">
    <property type="protein sequence ID" value="PNX70151.1"/>
    <property type="molecule type" value="Genomic_DNA"/>
</dbReference>
<dbReference type="SUPFAM" id="SSF52047">
    <property type="entry name" value="RNI-like"/>
    <property type="match status" value="1"/>
</dbReference>
<reference evidence="1 2" key="1">
    <citation type="journal article" date="2014" name="Am. J. Bot.">
        <title>Genome assembly and annotation for red clover (Trifolium pratense; Fabaceae).</title>
        <authorList>
            <person name="Istvanek J."/>
            <person name="Jaros M."/>
            <person name="Krenek A."/>
            <person name="Repkova J."/>
        </authorList>
    </citation>
    <scope>NUCLEOTIDE SEQUENCE [LARGE SCALE GENOMIC DNA]</scope>
    <source>
        <strain evidence="2">cv. Tatra</strain>
        <tissue evidence="1">Young leaves</tissue>
    </source>
</reference>
<dbReference type="Proteomes" id="UP000236291">
    <property type="component" value="Unassembled WGS sequence"/>
</dbReference>
<dbReference type="AlphaFoldDB" id="A0A2K3KV37"/>